<dbReference type="GO" id="GO:0016787">
    <property type="term" value="F:hydrolase activity"/>
    <property type="evidence" value="ECO:0007669"/>
    <property type="project" value="UniProtKB-KW"/>
</dbReference>
<evidence type="ECO:0000313" key="3">
    <source>
        <dbReference type="EMBL" id="CUG91560.1"/>
    </source>
</evidence>
<keyword evidence="1" id="KW-0378">Hydrolase</keyword>
<dbReference type="OrthoDB" id="275418at2759"/>
<dbReference type="AlphaFoldDB" id="A0A0S4JQC4"/>
<dbReference type="Pfam" id="PF08450">
    <property type="entry name" value="SGL"/>
    <property type="match status" value="1"/>
</dbReference>
<dbReference type="EMBL" id="CYKH01001940">
    <property type="protein sequence ID" value="CUG91560.1"/>
    <property type="molecule type" value="Genomic_DNA"/>
</dbReference>
<dbReference type="Gene3D" id="2.120.10.30">
    <property type="entry name" value="TolB, C-terminal domain"/>
    <property type="match status" value="1"/>
</dbReference>
<dbReference type="SUPFAM" id="SSF63829">
    <property type="entry name" value="Calcium-dependent phosphotriesterase"/>
    <property type="match status" value="1"/>
</dbReference>
<name>A0A0S4JQC4_BODSA</name>
<protein>
    <recommendedName>
        <fullName evidence="2">SMP-30/Gluconolactonase/LRE-like region domain-containing protein</fullName>
    </recommendedName>
</protein>
<proteinExistence type="predicted"/>
<dbReference type="InterPro" id="IPR013658">
    <property type="entry name" value="SGL"/>
</dbReference>
<reference evidence="4" key="1">
    <citation type="submission" date="2015-09" db="EMBL/GenBank/DDBJ databases">
        <authorList>
            <consortium name="Pathogen Informatics"/>
        </authorList>
    </citation>
    <scope>NUCLEOTIDE SEQUENCE [LARGE SCALE GENOMIC DNA]</scope>
    <source>
        <strain evidence="4">Lake Konstanz</strain>
    </source>
</reference>
<dbReference type="Proteomes" id="UP000051952">
    <property type="component" value="Unassembled WGS sequence"/>
</dbReference>
<evidence type="ECO:0000259" key="2">
    <source>
        <dbReference type="Pfam" id="PF08450"/>
    </source>
</evidence>
<dbReference type="OMA" id="YECLAYP"/>
<dbReference type="VEuPathDB" id="TriTrypDB:BSAL_32695"/>
<keyword evidence="4" id="KW-1185">Reference proteome</keyword>
<accession>A0A0S4JQC4</accession>
<evidence type="ECO:0000256" key="1">
    <source>
        <dbReference type="ARBA" id="ARBA00022801"/>
    </source>
</evidence>
<organism evidence="3 4">
    <name type="scientific">Bodo saltans</name>
    <name type="common">Flagellated protozoan</name>
    <dbReference type="NCBI Taxonomy" id="75058"/>
    <lineage>
        <taxon>Eukaryota</taxon>
        <taxon>Discoba</taxon>
        <taxon>Euglenozoa</taxon>
        <taxon>Kinetoplastea</taxon>
        <taxon>Metakinetoplastina</taxon>
        <taxon>Eubodonida</taxon>
        <taxon>Bodonidae</taxon>
        <taxon>Bodo</taxon>
    </lineage>
</organism>
<dbReference type="InterPro" id="IPR051262">
    <property type="entry name" value="SMP-30/CGR1_Lactonase"/>
</dbReference>
<dbReference type="InterPro" id="IPR011042">
    <property type="entry name" value="6-blade_b-propeller_TolB-like"/>
</dbReference>
<dbReference type="PANTHER" id="PTHR47572">
    <property type="entry name" value="LIPOPROTEIN-RELATED"/>
    <property type="match status" value="1"/>
</dbReference>
<evidence type="ECO:0000313" key="4">
    <source>
        <dbReference type="Proteomes" id="UP000051952"/>
    </source>
</evidence>
<sequence length="279" mass="29425">MELVASSAHRLKSPAFDPSGSLFCTCSTTGTLFAVNGASLEAFLETNGGPCGLAFDPTTGDAFLCDGEKQSVQKIDKDPNTGAPVVVDFIHQFEGRSLSGPQRLCFLPNGELLFTDGSALGEASPTHTGGSVYRTVQRRQQLLRLAGGLAGPSGVAVDAQTGFVYVTETPLNRVLRFVPRPEGHYVSSVWHSLQGSLGPVDVTVHPLTGDVYVAKYDVAEASPHGSVVVIGRNGEEKGVITVPTPHISGLAVSPSGEDLFIIVEVDDDSVVSKIYRFPL</sequence>
<gene>
    <name evidence="3" type="ORF">BSAL_32695</name>
</gene>
<dbReference type="PANTHER" id="PTHR47572:SF4">
    <property type="entry name" value="LACTONASE DRP35"/>
    <property type="match status" value="1"/>
</dbReference>
<feature type="domain" description="SMP-30/Gluconolactonase/LRE-like region" evidence="2">
    <location>
        <begin position="108"/>
        <end position="261"/>
    </location>
</feature>